<dbReference type="InterPro" id="IPR036388">
    <property type="entry name" value="WH-like_DNA-bd_sf"/>
</dbReference>
<evidence type="ECO:0000256" key="2">
    <source>
        <dbReference type="ARBA" id="ARBA00023015"/>
    </source>
</evidence>
<dbReference type="CDD" id="cd08461">
    <property type="entry name" value="PBP2_DntR_like_3"/>
    <property type="match status" value="1"/>
</dbReference>
<dbReference type="GO" id="GO:0003677">
    <property type="term" value="F:DNA binding"/>
    <property type="evidence" value="ECO:0007669"/>
    <property type="project" value="UniProtKB-KW"/>
</dbReference>
<evidence type="ECO:0000313" key="6">
    <source>
        <dbReference type="EMBL" id="TWI45108.1"/>
    </source>
</evidence>
<dbReference type="PANTHER" id="PTHR30118:SF15">
    <property type="entry name" value="TRANSCRIPTIONAL REGULATORY PROTEIN"/>
    <property type="match status" value="1"/>
</dbReference>
<evidence type="ECO:0000313" key="7">
    <source>
        <dbReference type="Proteomes" id="UP000316905"/>
    </source>
</evidence>
<dbReference type="Pfam" id="PF00126">
    <property type="entry name" value="HTH_1"/>
    <property type="match status" value="1"/>
</dbReference>
<keyword evidence="2" id="KW-0805">Transcription regulation</keyword>
<proteinExistence type="inferred from homology"/>
<feature type="domain" description="HTH lysR-type" evidence="5">
    <location>
        <begin position="25"/>
        <end position="82"/>
    </location>
</feature>
<evidence type="ECO:0000259" key="5">
    <source>
        <dbReference type="PROSITE" id="PS50931"/>
    </source>
</evidence>
<sequence length="323" mass="35981">MPRNIILLKRITLILGIAVGDFSKLDLNLLVTLDTLLVEHNVTRAAERLNLAQSSVSVQLAKLRDYFDDPLVLPGPRGMRPTTRANELREPLHQALEALAEAIQGTRVFEPALAQNTWRVAATDYAESTIILPTLNTLTTQAPKTRLAVLEMVPKRIAKQLEQDDMDLAFHTLHDSPPTLRCHPLFKERYVLAGRAHHPVLAQELTLKEFCKLEHVVVSPDGGGFSGVTDQALATQGMTRRVALSVPHFLFVLSVLTATDMVAVVPLRLARNNPALSFIEPPLNIPGYEISMLWHECLHHDPAHRWLREQFVASCAGELPGRR</sequence>
<reference evidence="6 7" key="1">
    <citation type="journal article" date="2015" name="Stand. Genomic Sci.">
        <title>Genomic Encyclopedia of Bacterial and Archaeal Type Strains, Phase III: the genomes of soil and plant-associated and newly described type strains.</title>
        <authorList>
            <person name="Whitman W.B."/>
            <person name="Woyke T."/>
            <person name="Klenk H.P."/>
            <person name="Zhou Y."/>
            <person name="Lilburn T.G."/>
            <person name="Beck B.J."/>
            <person name="De Vos P."/>
            <person name="Vandamme P."/>
            <person name="Eisen J.A."/>
            <person name="Garrity G."/>
            <person name="Hugenholtz P."/>
            <person name="Kyrpides N.C."/>
        </authorList>
    </citation>
    <scope>NUCLEOTIDE SEQUENCE [LARGE SCALE GENOMIC DNA]</scope>
    <source>
        <strain evidence="6 7">CGMCC 1.6858</strain>
    </source>
</reference>
<dbReference type="Gene3D" id="3.40.190.10">
    <property type="entry name" value="Periplasmic binding protein-like II"/>
    <property type="match status" value="2"/>
</dbReference>
<dbReference type="PROSITE" id="PS50931">
    <property type="entry name" value="HTH_LYSR"/>
    <property type="match status" value="1"/>
</dbReference>
<dbReference type="GO" id="GO:0003700">
    <property type="term" value="F:DNA-binding transcription factor activity"/>
    <property type="evidence" value="ECO:0007669"/>
    <property type="project" value="InterPro"/>
</dbReference>
<keyword evidence="7" id="KW-1185">Reference proteome</keyword>
<dbReference type="SUPFAM" id="SSF53850">
    <property type="entry name" value="Periplasmic binding protein-like II"/>
    <property type="match status" value="1"/>
</dbReference>
<dbReference type="Pfam" id="PF03466">
    <property type="entry name" value="LysR_substrate"/>
    <property type="match status" value="1"/>
</dbReference>
<dbReference type="InterPro" id="IPR005119">
    <property type="entry name" value="LysR_subst-bd"/>
</dbReference>
<dbReference type="AlphaFoldDB" id="A0A562PL54"/>
<dbReference type="InterPro" id="IPR036390">
    <property type="entry name" value="WH_DNA-bd_sf"/>
</dbReference>
<keyword evidence="4" id="KW-0804">Transcription</keyword>
<comment type="similarity">
    <text evidence="1">Belongs to the LysR transcriptional regulatory family.</text>
</comment>
<dbReference type="SUPFAM" id="SSF46785">
    <property type="entry name" value="Winged helix' DNA-binding domain"/>
    <property type="match status" value="1"/>
</dbReference>
<gene>
    <name evidence="6" type="ORF">IQ22_04661</name>
</gene>
<dbReference type="InterPro" id="IPR000847">
    <property type="entry name" value="LysR_HTH_N"/>
</dbReference>
<comment type="caution">
    <text evidence="6">The sequence shown here is derived from an EMBL/GenBank/DDBJ whole genome shotgun (WGS) entry which is preliminary data.</text>
</comment>
<organism evidence="6 7">
    <name type="scientific">Pseudomonas duriflava</name>
    <dbReference type="NCBI Taxonomy" id="459528"/>
    <lineage>
        <taxon>Bacteria</taxon>
        <taxon>Pseudomonadati</taxon>
        <taxon>Pseudomonadota</taxon>
        <taxon>Gammaproteobacteria</taxon>
        <taxon>Pseudomonadales</taxon>
        <taxon>Pseudomonadaceae</taxon>
        <taxon>Pseudomonas</taxon>
    </lineage>
</organism>
<protein>
    <submittedName>
        <fullName evidence="6">DNA-binding transcriptional LysR family regulator</fullName>
    </submittedName>
</protein>
<accession>A0A562PL54</accession>
<keyword evidence="3 6" id="KW-0238">DNA-binding</keyword>
<dbReference type="EMBL" id="VLKY01000041">
    <property type="protein sequence ID" value="TWI45108.1"/>
    <property type="molecule type" value="Genomic_DNA"/>
</dbReference>
<dbReference type="Gene3D" id="1.10.10.10">
    <property type="entry name" value="Winged helix-like DNA-binding domain superfamily/Winged helix DNA-binding domain"/>
    <property type="match status" value="1"/>
</dbReference>
<evidence type="ECO:0000256" key="3">
    <source>
        <dbReference type="ARBA" id="ARBA00023125"/>
    </source>
</evidence>
<evidence type="ECO:0000256" key="1">
    <source>
        <dbReference type="ARBA" id="ARBA00009437"/>
    </source>
</evidence>
<name>A0A562PL54_9PSED</name>
<dbReference type="Proteomes" id="UP000316905">
    <property type="component" value="Unassembled WGS sequence"/>
</dbReference>
<dbReference type="InterPro" id="IPR050389">
    <property type="entry name" value="LysR-type_TF"/>
</dbReference>
<evidence type="ECO:0000256" key="4">
    <source>
        <dbReference type="ARBA" id="ARBA00023163"/>
    </source>
</evidence>
<dbReference type="PANTHER" id="PTHR30118">
    <property type="entry name" value="HTH-TYPE TRANSCRIPTIONAL REGULATOR LEUO-RELATED"/>
    <property type="match status" value="1"/>
</dbReference>